<dbReference type="STRING" id="56216.A0A1A6GUS7"/>
<dbReference type="Pfam" id="PF00622">
    <property type="entry name" value="SPRY"/>
    <property type="match status" value="2"/>
</dbReference>
<keyword evidence="1" id="KW-0813">Transport</keyword>
<dbReference type="GO" id="GO:0014808">
    <property type="term" value="P:release of sequestered calcium ion into cytosol by sarcoplasmic reticulum"/>
    <property type="evidence" value="ECO:0007669"/>
    <property type="project" value="TreeGrafter"/>
</dbReference>
<dbReference type="PANTHER" id="PTHR46399:SF7">
    <property type="entry name" value="RYANODINE RECEPTOR 2"/>
    <property type="match status" value="1"/>
</dbReference>
<dbReference type="Gene3D" id="2.60.120.920">
    <property type="match status" value="1"/>
</dbReference>
<keyword evidence="2" id="KW-0407">Ion channel</keyword>
<keyword evidence="1" id="KW-0106">Calcium</keyword>
<feature type="non-terminal residue" evidence="5">
    <location>
        <position position="1615"/>
    </location>
</feature>
<sequence length="1615" mass="183656">MKLPKNYQLTSGYKPAPMDLSFIKLTPSQEAMVDKLAENAHNVWARDRIRQGWTYGIQQSLEPTAARAEVCSGTGERFRIFRAEKTYAVKAGRWYFEFEAVTAGDMRVGWSRPGCQPDLELGSDERAFAFDGFKAHRWHQGNEHYGRSWQAGDVVGCMVDMNEHTMMFTLNGEILLDDSGSELAFKDFDVGFIPVCSLGVAQVGRMNFGKDVSTLKYFTICGLQEGYEPFAVNTNRDITMWLSKRLPQFLQVPSNHEHIENSNTDIMFYRLSMPIECAEVFSKTVTGGLPGAGLYGPKNDLEDYDVDSDFEVLMKTAHGHLVPDRIDKDKETPKPEFNNHKDYAQEKPSRLKQRFLLRRTKPDYSTSHSARLTEDVLADDRDDYEYLMQTSTRRYRSILIWCQAHWPVSISIKRSNCYMVCAGESLSPGQGRNNSNGLEIGCVVDAASGLLTFIANGKELSTYYQNVMPLSAGLFKSEHKNPVPQCPPRLHVQFLSHVLWSRMPNQFLKVDVSRISERQGWLVQCLDPLQFMSLHIPEENRSAPVTCHYLMEHLKLDFQDEQSVDILELTEQDELLQFHYHTLRLYSAVCALGNHRVAHALCSHVDEPQLLYAIENKYMPGLLRAGYYDLLIDIHLSSYATARLMMNNEFIVPMTEETKSITLFPNENKKHGLPGIGLSTSLRPRMQFSSPSFVSISNECYQYSPEFPLDILKAKTIQMLTEAVKEGSLHARDPVGGTTEFLFVPLIKLFYTLLIMGVFHNEDLKHILQLIEPSVFKEAATPEEEGGASEKEVSAEDSKLEGICEEEAKGGKRPKEGLLQMKLPEPVKLQMCLLLQYLCDCQVRHRIEAIVAFSDDFVAKLQDNQRFRYNEVMQALNMSAALTARKTKEFRSPPQEQINMLLNFKDDKTFPFLLPLLLMPGIELDEDGSLDGSNDLTIRGRLLSLVEKVTYLKKKQAEKPEITFPKMVANCCRFLCYFCRISRQNQKAMFDHLSYLLENSSVGLEEEEDDTIHMGNAIMTFYAALIDLLGRCAPEMHLIHAGKGEAIRIRSILRSLIPLGDLVGVISIAFQMPTIAKDGKVVEPDMSAGFCPDHKAAMVLFLDRVYGIEVQDFLLHLLEVGFLPDLRAAASLDTAALSATDMALALNRYLCTAVLPLLTRCAPLFAGTEHHASLIDSLLHTVYRLSKGCSLTKAQRDSIEVCLLSICGQLRPSMMQHLLRRLVFDVPLLNEHAKMPLKLLTNHYERCWKYYCLPGGWGNFGAASEEELHLSRNAVAGALPPDYMESNYVSMMEKQSSMDSEGNFNPQPVDTSNIIIPEKLEYFINKYAEHSHDKWSMDKLANGWIYGEIYSDSSKVQPLMKPYKLLSEKEKEIYRWPIKESLKTMLAWGWRIERTREGDSMALYNRTRRISQTSQVSIDAAHGYSPRAIDMSNVTLSRDLHAMAEMMAENYHNIWAKKKKMELESKGGGNHPLLVPYDTLTAKEKAKDREKAQDIFKFLQISGYAVSRQVDTHLIGFKDLDLDTPSIEKRFAYSFLQQLIRYVDEAHQYILEFDGGSRSKGEHFPYEQEIKFFAKVVLPLIDQYFKNHRLYFLSAASRPLCTGGHASNKEKEMVT</sequence>
<gene>
    <name evidence="5" type="ORF">A6R68_01533</name>
</gene>
<organism evidence="5 6">
    <name type="scientific">Neotoma lepida</name>
    <name type="common">Desert woodrat</name>
    <dbReference type="NCBI Taxonomy" id="56216"/>
    <lineage>
        <taxon>Eukaryota</taxon>
        <taxon>Metazoa</taxon>
        <taxon>Chordata</taxon>
        <taxon>Craniata</taxon>
        <taxon>Vertebrata</taxon>
        <taxon>Euteleostomi</taxon>
        <taxon>Mammalia</taxon>
        <taxon>Eutheria</taxon>
        <taxon>Euarchontoglires</taxon>
        <taxon>Glires</taxon>
        <taxon>Rodentia</taxon>
        <taxon>Myomorpha</taxon>
        <taxon>Muroidea</taxon>
        <taxon>Cricetidae</taxon>
        <taxon>Neotominae</taxon>
        <taxon>Neotoma</taxon>
    </lineage>
</organism>
<dbReference type="EMBL" id="LZPO01066594">
    <property type="protein sequence ID" value="OBS69926.1"/>
    <property type="molecule type" value="Genomic_DNA"/>
</dbReference>
<dbReference type="SMART" id="SM00449">
    <property type="entry name" value="SPRY"/>
    <property type="match status" value="1"/>
</dbReference>
<feature type="domain" description="B30.2/SPRY" evidence="4">
    <location>
        <begin position="24"/>
        <end position="213"/>
    </location>
</feature>
<dbReference type="GO" id="GO:0042383">
    <property type="term" value="C:sarcolemma"/>
    <property type="evidence" value="ECO:0007669"/>
    <property type="project" value="TreeGrafter"/>
</dbReference>
<dbReference type="GO" id="GO:0030018">
    <property type="term" value="C:Z disc"/>
    <property type="evidence" value="ECO:0007669"/>
    <property type="project" value="TreeGrafter"/>
</dbReference>
<dbReference type="PANTHER" id="PTHR46399">
    <property type="entry name" value="B30.2/SPRY DOMAIN-CONTAINING PROTEIN"/>
    <property type="match status" value="1"/>
</dbReference>
<comment type="caution">
    <text evidence="5">The sequence shown here is derived from an EMBL/GenBank/DDBJ whole genome shotgun (WGS) entry which is preliminary data.</text>
</comment>
<dbReference type="PROSITE" id="PS50188">
    <property type="entry name" value="B302_SPRY"/>
    <property type="match status" value="1"/>
</dbReference>
<dbReference type="SUPFAM" id="SSF49899">
    <property type="entry name" value="Concanavalin A-like lectins/glucanases"/>
    <property type="match status" value="1"/>
</dbReference>
<evidence type="ECO:0000256" key="2">
    <source>
        <dbReference type="ARBA" id="ARBA00022673"/>
    </source>
</evidence>
<dbReference type="FunFam" id="2.60.120.920:FF:000003">
    <property type="entry name" value="ryanodine receptor isoform X2"/>
    <property type="match status" value="1"/>
</dbReference>
<reference evidence="5 6" key="1">
    <citation type="submission" date="2016-06" db="EMBL/GenBank/DDBJ databases">
        <title>The Draft Genome Sequence and Annotation of the Desert Woodrat Neotoma lepida.</title>
        <authorList>
            <person name="Campbell M."/>
            <person name="Oakeson K.F."/>
            <person name="Yandell M."/>
            <person name="Halpert J.R."/>
            <person name="Dearing D."/>
        </authorList>
    </citation>
    <scope>NUCLEOTIDE SEQUENCE [LARGE SCALE GENOMIC DNA]</scope>
    <source>
        <strain evidence="5">417</strain>
        <tissue evidence="5">Liver</tissue>
    </source>
</reference>
<dbReference type="InterPro" id="IPR035764">
    <property type="entry name" value="SPRY2_RyR"/>
</dbReference>
<protein>
    <recommendedName>
        <fullName evidence="4">B30.2/SPRY domain-containing protein</fullName>
    </recommendedName>
</protein>
<evidence type="ECO:0000256" key="3">
    <source>
        <dbReference type="SAM" id="MobiDB-lite"/>
    </source>
</evidence>
<dbReference type="Gene3D" id="1.10.490.160">
    <property type="match status" value="2"/>
</dbReference>
<evidence type="ECO:0000313" key="6">
    <source>
        <dbReference type="Proteomes" id="UP000092124"/>
    </source>
</evidence>
<dbReference type="Pfam" id="PF21119">
    <property type="entry name" value="RYDR_Jsol"/>
    <property type="match status" value="1"/>
</dbReference>
<evidence type="ECO:0000256" key="1">
    <source>
        <dbReference type="ARBA" id="ARBA00022568"/>
    </source>
</evidence>
<dbReference type="InterPro" id="IPR001870">
    <property type="entry name" value="B30.2/SPRY"/>
</dbReference>
<dbReference type="Pfam" id="PF02026">
    <property type="entry name" value="RyR"/>
    <property type="match status" value="3"/>
</dbReference>
<dbReference type="GO" id="GO:0005219">
    <property type="term" value="F:ryanodine-sensitive calcium-release channel activity"/>
    <property type="evidence" value="ECO:0007669"/>
    <property type="project" value="TreeGrafter"/>
</dbReference>
<dbReference type="InterPro" id="IPR013320">
    <property type="entry name" value="ConA-like_dom_sf"/>
</dbReference>
<evidence type="ECO:0000259" key="4">
    <source>
        <dbReference type="PROSITE" id="PS50188"/>
    </source>
</evidence>
<dbReference type="InterPro" id="IPR048581">
    <property type="entry name" value="RYDR_Jsol"/>
</dbReference>
<name>A0A1A6GUS7_NEOLE</name>
<dbReference type="InterPro" id="IPR015925">
    <property type="entry name" value="Ryanodine_IP3_receptor"/>
</dbReference>
<keyword evidence="1" id="KW-0109">Calcium transport</keyword>
<dbReference type="InterPro" id="IPR003877">
    <property type="entry name" value="SPRY_dom"/>
</dbReference>
<dbReference type="GO" id="GO:0005790">
    <property type="term" value="C:smooth endoplasmic reticulum"/>
    <property type="evidence" value="ECO:0007669"/>
    <property type="project" value="TreeGrafter"/>
</dbReference>
<keyword evidence="6" id="KW-1185">Reference proteome</keyword>
<keyword evidence="2" id="KW-0107">Calcium channel</keyword>
<dbReference type="Proteomes" id="UP000092124">
    <property type="component" value="Unassembled WGS sequence"/>
</dbReference>
<dbReference type="CDD" id="cd12878">
    <property type="entry name" value="SPRY2_RyR"/>
    <property type="match status" value="1"/>
</dbReference>
<dbReference type="InterPro" id="IPR003032">
    <property type="entry name" value="Ryanodine_rcpt"/>
</dbReference>
<dbReference type="GO" id="GO:0033017">
    <property type="term" value="C:sarcoplasmic reticulum membrane"/>
    <property type="evidence" value="ECO:0007669"/>
    <property type="project" value="TreeGrafter"/>
</dbReference>
<accession>A0A1A6GUS7</accession>
<feature type="region of interest" description="Disordered" evidence="3">
    <location>
        <begin position="325"/>
        <end position="344"/>
    </location>
</feature>
<proteinExistence type="predicted"/>
<evidence type="ECO:0000313" key="5">
    <source>
        <dbReference type="EMBL" id="OBS69926.1"/>
    </source>
</evidence>
<keyword evidence="1" id="KW-0406">Ion transport</keyword>
<dbReference type="InterPro" id="IPR043136">
    <property type="entry name" value="B30.2/SPRY_sf"/>
</dbReference>
<dbReference type="OrthoDB" id="258495at2759"/>
<dbReference type="GO" id="GO:0006941">
    <property type="term" value="P:striated muscle contraction"/>
    <property type="evidence" value="ECO:0007669"/>
    <property type="project" value="TreeGrafter"/>
</dbReference>
<dbReference type="GO" id="GO:0034704">
    <property type="term" value="C:calcium channel complex"/>
    <property type="evidence" value="ECO:0007669"/>
    <property type="project" value="TreeGrafter"/>
</dbReference>